<gene>
    <name evidence="1" type="ORF">RRG08_010175</name>
</gene>
<evidence type="ECO:0000313" key="1">
    <source>
        <dbReference type="EMBL" id="KAK3788926.1"/>
    </source>
</evidence>
<proteinExistence type="predicted"/>
<dbReference type="AlphaFoldDB" id="A0AAE1DZN7"/>
<name>A0AAE1DZN7_9GAST</name>
<dbReference type="Proteomes" id="UP001283361">
    <property type="component" value="Unassembled WGS sequence"/>
</dbReference>
<comment type="caution">
    <text evidence="1">The sequence shown here is derived from an EMBL/GenBank/DDBJ whole genome shotgun (WGS) entry which is preliminary data.</text>
</comment>
<accession>A0AAE1DZN7</accession>
<evidence type="ECO:0000313" key="2">
    <source>
        <dbReference type="Proteomes" id="UP001283361"/>
    </source>
</evidence>
<keyword evidence="2" id="KW-1185">Reference proteome</keyword>
<protein>
    <submittedName>
        <fullName evidence="1">Uncharacterized protein</fullName>
    </submittedName>
</protein>
<dbReference type="EMBL" id="JAWDGP010001711">
    <property type="protein sequence ID" value="KAK3788926.1"/>
    <property type="molecule type" value="Genomic_DNA"/>
</dbReference>
<reference evidence="1" key="1">
    <citation type="journal article" date="2023" name="G3 (Bethesda)">
        <title>A reference genome for the long-term kleptoplast-retaining sea slug Elysia crispata morphotype clarki.</title>
        <authorList>
            <person name="Eastman K.E."/>
            <person name="Pendleton A.L."/>
            <person name="Shaikh M.A."/>
            <person name="Suttiyut T."/>
            <person name="Ogas R."/>
            <person name="Tomko P."/>
            <person name="Gavelis G."/>
            <person name="Widhalm J.R."/>
            <person name="Wisecaver J.H."/>
        </authorList>
    </citation>
    <scope>NUCLEOTIDE SEQUENCE</scope>
    <source>
        <strain evidence="1">ECLA1</strain>
    </source>
</reference>
<sequence>MNGEKLKKSCPWTFLTEVKRPPLPPTSDFSRLEICPSTAAVLAVSPSPEKLASYTGTLDTKHCRRTSDDILQIPSALRMT</sequence>
<organism evidence="1 2">
    <name type="scientific">Elysia crispata</name>
    <name type="common">lettuce slug</name>
    <dbReference type="NCBI Taxonomy" id="231223"/>
    <lineage>
        <taxon>Eukaryota</taxon>
        <taxon>Metazoa</taxon>
        <taxon>Spiralia</taxon>
        <taxon>Lophotrochozoa</taxon>
        <taxon>Mollusca</taxon>
        <taxon>Gastropoda</taxon>
        <taxon>Heterobranchia</taxon>
        <taxon>Euthyneura</taxon>
        <taxon>Panpulmonata</taxon>
        <taxon>Sacoglossa</taxon>
        <taxon>Placobranchoidea</taxon>
        <taxon>Plakobranchidae</taxon>
        <taxon>Elysia</taxon>
    </lineage>
</organism>